<evidence type="ECO:0000313" key="10">
    <source>
        <dbReference type="Proteomes" id="UP001204142"/>
    </source>
</evidence>
<evidence type="ECO:0000256" key="6">
    <source>
        <dbReference type="ARBA" id="ARBA00023306"/>
    </source>
</evidence>
<evidence type="ECO:0000256" key="1">
    <source>
        <dbReference type="ARBA" id="ARBA00022475"/>
    </source>
</evidence>
<keyword evidence="7" id="KW-0175">Coiled coil</keyword>
<comment type="subunit">
    <text evidence="7">Part of a complex composed of FtsB, FtsL and FtsQ.</text>
</comment>
<dbReference type="InterPro" id="IPR023081">
    <property type="entry name" value="Cell_div_FtsB"/>
</dbReference>
<dbReference type="EMBL" id="JANIGO010000004">
    <property type="protein sequence ID" value="MCQ8897210.1"/>
    <property type="molecule type" value="Genomic_DNA"/>
</dbReference>
<dbReference type="GO" id="GO:0051301">
    <property type="term" value="P:cell division"/>
    <property type="evidence" value="ECO:0007669"/>
    <property type="project" value="UniProtKB-KW"/>
</dbReference>
<dbReference type="PANTHER" id="PTHR37485:SF1">
    <property type="entry name" value="CELL DIVISION PROTEIN FTSB"/>
    <property type="match status" value="1"/>
</dbReference>
<comment type="function">
    <text evidence="7">Essential cell division protein. May link together the upstream cell division proteins, which are predominantly cytoplasmic, with the downstream cell division proteins, which are predominantly periplasmic.</text>
</comment>
<evidence type="ECO:0000256" key="7">
    <source>
        <dbReference type="HAMAP-Rule" id="MF_00599"/>
    </source>
</evidence>
<feature type="region of interest" description="Disordered" evidence="8">
    <location>
        <begin position="91"/>
        <end position="122"/>
    </location>
</feature>
<evidence type="ECO:0000256" key="5">
    <source>
        <dbReference type="ARBA" id="ARBA00023136"/>
    </source>
</evidence>
<reference evidence="9 10" key="1">
    <citation type="submission" date="2022-07" db="EMBL/GenBank/DDBJ databases">
        <authorList>
            <person name="Xamxidin M."/>
            <person name="Wu M."/>
        </authorList>
    </citation>
    <scope>NUCLEOTIDE SEQUENCE [LARGE SCALE GENOMIC DNA]</scope>
    <source>
        <strain evidence="9 10">NBRC 111650</strain>
    </source>
</reference>
<feature type="coiled-coil region" evidence="7">
    <location>
        <begin position="31"/>
        <end position="72"/>
    </location>
</feature>
<feature type="topological domain" description="Cytoplasmic" evidence="7">
    <location>
        <begin position="1"/>
        <end position="5"/>
    </location>
</feature>
<gene>
    <name evidence="7 9" type="primary">ftsB</name>
    <name evidence="9" type="ORF">NQT62_12270</name>
</gene>
<comment type="subcellular location">
    <subcellularLocation>
        <location evidence="7">Cell inner membrane</location>
        <topology evidence="7">Single-pass type II membrane protein</topology>
    </subcellularLocation>
    <text evidence="7">Localizes to the division septum.</text>
</comment>
<evidence type="ECO:0000256" key="3">
    <source>
        <dbReference type="ARBA" id="ARBA00022692"/>
    </source>
</evidence>
<dbReference type="NCBIfam" id="NF002058">
    <property type="entry name" value="PRK00888.1"/>
    <property type="match status" value="1"/>
</dbReference>
<evidence type="ECO:0000256" key="2">
    <source>
        <dbReference type="ARBA" id="ARBA00022618"/>
    </source>
</evidence>
<evidence type="ECO:0000256" key="8">
    <source>
        <dbReference type="SAM" id="MobiDB-lite"/>
    </source>
</evidence>
<keyword evidence="4 7" id="KW-1133">Transmembrane helix</keyword>
<keyword evidence="2 7" id="KW-0132">Cell division</keyword>
<keyword evidence="5 7" id="KW-0472">Membrane</keyword>
<dbReference type="RefSeq" id="WP_256765009.1">
    <property type="nucleotide sequence ID" value="NZ_JANIGO010000004.1"/>
</dbReference>
<dbReference type="Pfam" id="PF04977">
    <property type="entry name" value="DivIC"/>
    <property type="match status" value="1"/>
</dbReference>
<organism evidence="9 10">
    <name type="scientific">Limnobacter humi</name>
    <dbReference type="NCBI Taxonomy" id="1778671"/>
    <lineage>
        <taxon>Bacteria</taxon>
        <taxon>Pseudomonadati</taxon>
        <taxon>Pseudomonadota</taxon>
        <taxon>Betaproteobacteria</taxon>
        <taxon>Burkholderiales</taxon>
        <taxon>Burkholderiaceae</taxon>
        <taxon>Limnobacter</taxon>
    </lineage>
</organism>
<dbReference type="Proteomes" id="UP001204142">
    <property type="component" value="Unassembled WGS sequence"/>
</dbReference>
<name>A0ABT1WI57_9BURK</name>
<dbReference type="HAMAP" id="MF_00599">
    <property type="entry name" value="FtsB"/>
    <property type="match status" value="1"/>
</dbReference>
<keyword evidence="7" id="KW-0997">Cell inner membrane</keyword>
<proteinExistence type="inferred from homology"/>
<keyword evidence="1 7" id="KW-1003">Cell membrane</keyword>
<dbReference type="InterPro" id="IPR007060">
    <property type="entry name" value="FtsL/DivIC"/>
</dbReference>
<dbReference type="PANTHER" id="PTHR37485">
    <property type="entry name" value="CELL DIVISION PROTEIN FTSB"/>
    <property type="match status" value="1"/>
</dbReference>
<keyword evidence="6 7" id="KW-0131">Cell cycle</keyword>
<accession>A0ABT1WI57</accession>
<keyword evidence="3 7" id="KW-0812">Transmembrane</keyword>
<comment type="similarity">
    <text evidence="7">Belongs to the FtsB family.</text>
</comment>
<evidence type="ECO:0000313" key="9">
    <source>
        <dbReference type="EMBL" id="MCQ8897210.1"/>
    </source>
</evidence>
<sequence>MNRRILSFTLLALLALLQYPLWFGKGGLMRVHELEQQLAQQRKVNESLRLRNQQLEGDVRSLRDGVEAVEERARNDFGMVKPGETFIQLIDPKPGVTTSVPSIPGAKPANKGNKSDSPALDD</sequence>
<evidence type="ECO:0000256" key="4">
    <source>
        <dbReference type="ARBA" id="ARBA00022989"/>
    </source>
</evidence>
<comment type="caution">
    <text evidence="9">The sequence shown here is derived from an EMBL/GenBank/DDBJ whole genome shotgun (WGS) entry which is preliminary data.</text>
</comment>
<protein>
    <recommendedName>
        <fullName evidence="7">Cell division protein FtsB</fullName>
    </recommendedName>
</protein>
<keyword evidence="10" id="KW-1185">Reference proteome</keyword>
<feature type="topological domain" description="Periplasmic" evidence="7">
    <location>
        <begin position="24"/>
        <end position="122"/>
    </location>
</feature>